<gene>
    <name evidence="1" type="ORF">H7C18_14755</name>
</gene>
<dbReference type="SUPFAM" id="SSF51197">
    <property type="entry name" value="Clavaminate synthase-like"/>
    <property type="match status" value="1"/>
</dbReference>
<dbReference type="PANTHER" id="PTHR40128:SF1">
    <property type="entry name" value="PHYTANOYL-COA HYDROXYLASE"/>
    <property type="match status" value="1"/>
</dbReference>
<keyword evidence="2" id="KW-1185">Reference proteome</keyword>
<dbReference type="Gene3D" id="2.60.120.620">
    <property type="entry name" value="q2cbj1_9rhob like domain"/>
    <property type="match status" value="1"/>
</dbReference>
<dbReference type="RefSeq" id="WP_185129853.1">
    <property type="nucleotide sequence ID" value="NZ_JACJVO010000018.1"/>
</dbReference>
<evidence type="ECO:0000313" key="1">
    <source>
        <dbReference type="EMBL" id="MBB6732179.1"/>
    </source>
</evidence>
<dbReference type="EMBL" id="JACJVO010000018">
    <property type="protein sequence ID" value="MBB6732179.1"/>
    <property type="molecule type" value="Genomic_DNA"/>
</dbReference>
<protein>
    <submittedName>
        <fullName evidence="1">Phytanoyl-CoA dioxygenase family protein</fullName>
    </submittedName>
</protein>
<evidence type="ECO:0000313" key="2">
    <source>
        <dbReference type="Proteomes" id="UP000564644"/>
    </source>
</evidence>
<comment type="caution">
    <text evidence="1">The sequence shown here is derived from an EMBL/GenBank/DDBJ whole genome shotgun (WGS) entry which is preliminary data.</text>
</comment>
<dbReference type="AlphaFoldDB" id="A0A7X0SNM0"/>
<proteinExistence type="predicted"/>
<organism evidence="1 2">
    <name type="scientific">Cohnella zeiphila</name>
    <dbReference type="NCBI Taxonomy" id="2761120"/>
    <lineage>
        <taxon>Bacteria</taxon>
        <taxon>Bacillati</taxon>
        <taxon>Bacillota</taxon>
        <taxon>Bacilli</taxon>
        <taxon>Bacillales</taxon>
        <taxon>Paenibacillaceae</taxon>
        <taxon>Cohnella</taxon>
    </lineage>
</organism>
<keyword evidence="1" id="KW-0223">Dioxygenase</keyword>
<name>A0A7X0SNM0_9BACL</name>
<dbReference type="Proteomes" id="UP000564644">
    <property type="component" value="Unassembled WGS sequence"/>
</dbReference>
<reference evidence="1 2" key="1">
    <citation type="submission" date="2020-08" db="EMBL/GenBank/DDBJ databases">
        <title>Cohnella phylogeny.</title>
        <authorList>
            <person name="Dunlap C."/>
        </authorList>
    </citation>
    <scope>NUCLEOTIDE SEQUENCE [LARGE SCALE GENOMIC DNA]</scope>
    <source>
        <strain evidence="1 2">CBP 2801</strain>
    </source>
</reference>
<dbReference type="Pfam" id="PF05721">
    <property type="entry name" value="PhyH"/>
    <property type="match status" value="1"/>
</dbReference>
<dbReference type="PANTHER" id="PTHR40128">
    <property type="entry name" value="EXPRESSED PROTEIN"/>
    <property type="match status" value="1"/>
</dbReference>
<keyword evidence="1" id="KW-0560">Oxidoreductase</keyword>
<dbReference type="InterPro" id="IPR008775">
    <property type="entry name" value="Phytyl_CoA_dOase-like"/>
</dbReference>
<dbReference type="GO" id="GO:0016706">
    <property type="term" value="F:2-oxoglutarate-dependent dioxygenase activity"/>
    <property type="evidence" value="ECO:0007669"/>
    <property type="project" value="UniProtKB-ARBA"/>
</dbReference>
<sequence length="270" mass="31046">MTQKTMGQLRDSMELLHDMPKLRKRLEKEGYLFFRGLLDAEELLRIREDMLSIADEYGFVDRNAPLRDGRYSGQPFPESRKFETSPLYRRILELPSFNAFGRNPVLTLLYTGLLDAELVEHRRRIGRITFPQSFLNTTPPHQDHFYIKGTPDTYTSWIAAGDCPEEMGGLAVMPESNHLGFLRHEPMSGTGGHGIPHEKCDELGLPWLTADFRVGDLLLFHGMTLHKALDNRTADRLRVSLEYRYQRRKDAIDPSSMEYHMKGSFEGEGA</sequence>
<accession>A0A7X0SNM0</accession>